<protein>
    <submittedName>
        <fullName evidence="7">Transposase</fullName>
    </submittedName>
</protein>
<reference evidence="7 8" key="1">
    <citation type="journal article" date="2023" name="Genome Announc.">
        <title>Pan-Genome Analyses of the Genus Cohnella and Proposal of the Novel Species Cohnella silvisoli sp. nov., Isolated from Forest Soil.</title>
        <authorList>
            <person name="Wang C."/>
            <person name="Mao L."/>
            <person name="Bao G."/>
            <person name="Zhu H."/>
        </authorList>
    </citation>
    <scope>NUCLEOTIDE SEQUENCE [LARGE SCALE GENOMIC DNA]</scope>
    <source>
        <strain evidence="7 8">NL03-T5-1</strain>
    </source>
</reference>
<evidence type="ECO:0000259" key="6">
    <source>
        <dbReference type="Pfam" id="PF07282"/>
    </source>
</evidence>
<evidence type="ECO:0000256" key="2">
    <source>
        <dbReference type="ARBA" id="ARBA00022578"/>
    </source>
</evidence>
<organism evidence="7 8">
    <name type="scientific">Cohnella silvisoli</name>
    <dbReference type="NCBI Taxonomy" id="2873699"/>
    <lineage>
        <taxon>Bacteria</taxon>
        <taxon>Bacillati</taxon>
        <taxon>Bacillota</taxon>
        <taxon>Bacilli</taxon>
        <taxon>Bacillales</taxon>
        <taxon>Paenibacillaceae</taxon>
        <taxon>Cohnella</taxon>
    </lineage>
</organism>
<dbReference type="Proteomes" id="UP001493487">
    <property type="component" value="Unassembled WGS sequence"/>
</dbReference>
<evidence type="ECO:0000256" key="4">
    <source>
        <dbReference type="ARBA" id="ARBA00023172"/>
    </source>
</evidence>
<comment type="caution">
    <text evidence="7">The sequence shown here is derived from an EMBL/GenBank/DDBJ whole genome shotgun (WGS) entry which is preliminary data.</text>
</comment>
<dbReference type="NCBIfam" id="NF040570">
    <property type="entry name" value="guided_TnpB"/>
    <property type="match status" value="1"/>
</dbReference>
<accession>A0ABV1L245</accession>
<sequence>MSDSSYKTFQIWMKKSHCLFPYFEQMCQDAKHLYNTTNYYIRQVFTAFRQDKPLQPLQQEVLDTLHQYIEVMNERQFKAYQSKMAREQLKLADKRQEIHCNPFVLPSEESPYVDYYFLDSLFKVMEQPDYRALPTQSSQWVMKSVLQNWKSFFASIKDYRQHPEKYQGKPSIPSYSRAKEKEIQFTNQDCILKEGKFLKFPKTKQRLNIGKLGNTEGKLKQVRVVPRYGQYVVELIFECPVETKMVDKERYMGIDLGIDNLATIVTTTGSKPVLVKGKHVKAINQYYNKRKAHFMGILRHGKQPREGQHTSKRLERLHQMRHRKIKDLFHKASRHIVQLAVDQNIGTIIIGQNRGWKQASDIGKRNNQSFCHIPHHMLTSMIRYKAAEQGIDVQITEEAYTSKASFLDHDPLPRYEEGKTWTSSGKRICRGLYKSLKGLINADVNGAANILRKVVPTASAHGVEGLDGNQPVNVSTPLVLSLR</sequence>
<dbReference type="NCBIfam" id="TIGR01766">
    <property type="entry name" value="IS200/IS605 family accessory protein TnpB-like domain"/>
    <property type="match status" value="1"/>
</dbReference>
<dbReference type="EMBL" id="JASKHM010000019">
    <property type="protein sequence ID" value="MEQ4486068.1"/>
    <property type="molecule type" value="Genomic_DNA"/>
</dbReference>
<name>A0ABV1L245_9BACL</name>
<proteinExistence type="inferred from homology"/>
<gene>
    <name evidence="7" type="ORF">QJS35_27180</name>
</gene>
<keyword evidence="4" id="KW-0233">DNA recombination</keyword>
<evidence type="ECO:0000256" key="3">
    <source>
        <dbReference type="ARBA" id="ARBA00023125"/>
    </source>
</evidence>
<dbReference type="RefSeq" id="WP_232189275.1">
    <property type="nucleotide sequence ID" value="NZ_JAIOAP010000018.1"/>
</dbReference>
<feature type="domain" description="Probable transposase IS891/IS1136/IS1341" evidence="5">
    <location>
        <begin position="238"/>
        <end position="354"/>
    </location>
</feature>
<dbReference type="InterPro" id="IPR010095">
    <property type="entry name" value="Cas12f1-like_TNB"/>
</dbReference>
<evidence type="ECO:0000256" key="1">
    <source>
        <dbReference type="ARBA" id="ARBA00008761"/>
    </source>
</evidence>
<keyword evidence="8" id="KW-1185">Reference proteome</keyword>
<evidence type="ECO:0000259" key="5">
    <source>
        <dbReference type="Pfam" id="PF01385"/>
    </source>
</evidence>
<comment type="similarity">
    <text evidence="1">In the C-terminal section; belongs to the transposase 35 family.</text>
</comment>
<feature type="domain" description="Cas12f1-like TNB" evidence="6">
    <location>
        <begin position="375"/>
        <end position="450"/>
    </location>
</feature>
<keyword evidence="3" id="KW-0238">DNA-binding</keyword>
<dbReference type="InterPro" id="IPR001959">
    <property type="entry name" value="Transposase"/>
</dbReference>
<evidence type="ECO:0000313" key="7">
    <source>
        <dbReference type="EMBL" id="MEQ4486068.1"/>
    </source>
</evidence>
<dbReference type="Pfam" id="PF01385">
    <property type="entry name" value="OrfB_IS605"/>
    <property type="match status" value="1"/>
</dbReference>
<keyword evidence="2" id="KW-0815">Transposition</keyword>
<evidence type="ECO:0000313" key="8">
    <source>
        <dbReference type="Proteomes" id="UP001493487"/>
    </source>
</evidence>
<dbReference type="Pfam" id="PF07282">
    <property type="entry name" value="Cas12f1-like_TNB"/>
    <property type="match status" value="1"/>
</dbReference>